<feature type="transmembrane region" description="Helical" evidence="8">
    <location>
        <begin position="229"/>
        <end position="249"/>
    </location>
</feature>
<feature type="transmembrane region" description="Helical" evidence="8">
    <location>
        <begin position="304"/>
        <end position="325"/>
    </location>
</feature>
<feature type="transmembrane region" description="Helical" evidence="8">
    <location>
        <begin position="331"/>
        <end position="356"/>
    </location>
</feature>
<evidence type="ECO:0000256" key="5">
    <source>
        <dbReference type="ARBA" id="ARBA00022989"/>
    </source>
</evidence>
<evidence type="ECO:0000313" key="10">
    <source>
        <dbReference type="EMBL" id="KAG8183436.1"/>
    </source>
</evidence>
<evidence type="ECO:0000256" key="6">
    <source>
        <dbReference type="ARBA" id="ARBA00023136"/>
    </source>
</evidence>
<dbReference type="Proteomes" id="UP000827092">
    <property type="component" value="Unassembled WGS sequence"/>
</dbReference>
<sequence length="621" mass="69098">MLAARNTPSETSAALIRGKPDKNWSIIRFCRKTEVSSGSVAIRGDSRRTKRHSKHISIQKQKSTAPSNPTIQSPPIKQFPSLPQEGAAAEGPHPPIPHPSIPPPVTPTNRLSISTPIWYRLRCSSPLDVVLAPLTAGCDAMGSSSQHYRDTAPSSTEDWRNISANSSLTEDVRWLREARPYEWDEAVSALRWAWDVHVFGLASLFSALSVLCLLTVLRLKAQLTQRPHMASLNILLGLLAACRTVVLFADPYGSRQALPAVLLQLLVDLGYPCLVSAFALLQLSLARTTQLQTMGWRLLGTESAVTVAITFHFCLIITSGVLGALQHSLRIVWLLTQIVFIIWGGFLCFSSLLSCLKLLRSIVKVPLQFLRQVDPGYEITSILQQGGGGMLTDEQQQQRQLPQPRIRITDVNEHTYSYASEGSLATSRGIVMSPPQHADTSPLTYLPPSSPKHWKSSDAKRSTPTSPNEDPAVMKPLITVHRFQDEENKAQTPMSSISTVQSPQPTTPQEQLSSPHVTQVRLEDFHFDARKLKRQSRSHMEKQLRRLVVAACLGVMLCLLKAYDVLGPHGLLPYGPNLRPTSILPWFCFQTINRLVEFIMACTMVSMSQQSLNNHYYHYNY</sequence>
<evidence type="ECO:0000256" key="4">
    <source>
        <dbReference type="ARBA" id="ARBA00022729"/>
    </source>
</evidence>
<keyword evidence="4" id="KW-0732">Signal</keyword>
<evidence type="ECO:0000256" key="2">
    <source>
        <dbReference type="ARBA" id="ARBA00022553"/>
    </source>
</evidence>
<dbReference type="InterPro" id="IPR052836">
    <property type="entry name" value="PRRT_domain-containing"/>
</dbReference>
<dbReference type="EMBL" id="JAFNEN010000418">
    <property type="protein sequence ID" value="KAG8183436.1"/>
    <property type="molecule type" value="Genomic_DNA"/>
</dbReference>
<feature type="transmembrane region" description="Helical" evidence="8">
    <location>
        <begin position="544"/>
        <end position="563"/>
    </location>
</feature>
<dbReference type="InterPro" id="IPR059081">
    <property type="entry name" value="PRRT3-4"/>
</dbReference>
<protein>
    <recommendedName>
        <fullName evidence="9">Proline-rich transmembrane protein 3/4 domain-containing protein</fullName>
    </recommendedName>
</protein>
<evidence type="ECO:0000259" key="9">
    <source>
        <dbReference type="Pfam" id="PF25987"/>
    </source>
</evidence>
<dbReference type="Pfam" id="PF25987">
    <property type="entry name" value="PRRT3"/>
    <property type="match status" value="2"/>
</dbReference>
<dbReference type="PANTHER" id="PTHR35578">
    <property type="entry name" value="PROLINE-RICH TRANSMEMBRANE PROTEIN 4-RELATED"/>
    <property type="match status" value="1"/>
</dbReference>
<keyword evidence="6 8" id="KW-0472">Membrane</keyword>
<evidence type="ECO:0000256" key="3">
    <source>
        <dbReference type="ARBA" id="ARBA00022692"/>
    </source>
</evidence>
<feature type="region of interest" description="Disordered" evidence="7">
    <location>
        <begin position="430"/>
        <end position="472"/>
    </location>
</feature>
<keyword evidence="11" id="KW-1185">Reference proteome</keyword>
<comment type="subcellular location">
    <subcellularLocation>
        <location evidence="1">Membrane</location>
        <topology evidence="1">Multi-pass membrane protein</topology>
    </subcellularLocation>
</comment>
<evidence type="ECO:0000256" key="8">
    <source>
        <dbReference type="SAM" id="Phobius"/>
    </source>
</evidence>
<evidence type="ECO:0000256" key="7">
    <source>
        <dbReference type="SAM" id="MobiDB-lite"/>
    </source>
</evidence>
<keyword evidence="3 8" id="KW-0812">Transmembrane</keyword>
<feature type="domain" description="Proline-rich transmembrane protein 3/4" evidence="9">
    <location>
        <begin position="180"/>
        <end position="365"/>
    </location>
</feature>
<reference evidence="10 11" key="1">
    <citation type="journal article" date="2022" name="Nat. Ecol. Evol.">
        <title>A masculinizing supergene underlies an exaggerated male reproductive morph in a spider.</title>
        <authorList>
            <person name="Hendrickx F."/>
            <person name="De Corte Z."/>
            <person name="Sonet G."/>
            <person name="Van Belleghem S.M."/>
            <person name="Kostlbacher S."/>
            <person name="Vangestel C."/>
        </authorList>
    </citation>
    <scope>NUCLEOTIDE SEQUENCE [LARGE SCALE GENOMIC DNA]</scope>
    <source>
        <strain evidence="10">W744_W776</strain>
    </source>
</reference>
<feature type="region of interest" description="Disordered" evidence="7">
    <location>
        <begin position="488"/>
        <end position="515"/>
    </location>
</feature>
<organism evidence="10 11">
    <name type="scientific">Oedothorax gibbosus</name>
    <dbReference type="NCBI Taxonomy" id="931172"/>
    <lineage>
        <taxon>Eukaryota</taxon>
        <taxon>Metazoa</taxon>
        <taxon>Ecdysozoa</taxon>
        <taxon>Arthropoda</taxon>
        <taxon>Chelicerata</taxon>
        <taxon>Arachnida</taxon>
        <taxon>Araneae</taxon>
        <taxon>Araneomorphae</taxon>
        <taxon>Entelegynae</taxon>
        <taxon>Araneoidea</taxon>
        <taxon>Linyphiidae</taxon>
        <taxon>Erigoninae</taxon>
        <taxon>Oedothorax</taxon>
    </lineage>
</organism>
<dbReference type="AlphaFoldDB" id="A0AAV6UJJ3"/>
<feature type="compositionally biased region" description="Polar residues" evidence="7">
    <location>
        <begin position="58"/>
        <end position="75"/>
    </location>
</feature>
<accession>A0AAV6UJJ3</accession>
<keyword evidence="5 8" id="KW-1133">Transmembrane helix</keyword>
<evidence type="ECO:0000313" key="11">
    <source>
        <dbReference type="Proteomes" id="UP000827092"/>
    </source>
</evidence>
<gene>
    <name evidence="10" type="ORF">JTE90_023192</name>
</gene>
<feature type="transmembrane region" description="Helical" evidence="8">
    <location>
        <begin position="196"/>
        <end position="217"/>
    </location>
</feature>
<keyword evidence="2" id="KW-0597">Phosphoprotein</keyword>
<dbReference type="PANTHER" id="PTHR35578:SF6">
    <property type="entry name" value="PROLINE-RICH TRANSMEMBRANE PROTEIN 4"/>
    <property type="match status" value="1"/>
</dbReference>
<comment type="caution">
    <text evidence="10">The sequence shown here is derived from an EMBL/GenBank/DDBJ whole genome shotgun (WGS) entry which is preliminary data.</text>
</comment>
<feature type="region of interest" description="Disordered" evidence="7">
    <location>
        <begin position="37"/>
        <end position="105"/>
    </location>
</feature>
<feature type="compositionally biased region" description="Basic residues" evidence="7">
    <location>
        <begin position="48"/>
        <end position="57"/>
    </location>
</feature>
<proteinExistence type="predicted"/>
<feature type="compositionally biased region" description="Polar residues" evidence="7">
    <location>
        <begin position="490"/>
        <end position="515"/>
    </location>
</feature>
<feature type="compositionally biased region" description="Pro residues" evidence="7">
    <location>
        <begin position="92"/>
        <end position="105"/>
    </location>
</feature>
<evidence type="ECO:0000256" key="1">
    <source>
        <dbReference type="ARBA" id="ARBA00004141"/>
    </source>
</evidence>
<name>A0AAV6UJJ3_9ARAC</name>
<feature type="domain" description="Proline-rich transmembrane protein 3/4" evidence="9">
    <location>
        <begin position="530"/>
        <end position="612"/>
    </location>
</feature>
<feature type="transmembrane region" description="Helical" evidence="8">
    <location>
        <begin position="261"/>
        <end position="283"/>
    </location>
</feature>